<protein>
    <submittedName>
        <fullName evidence="1">Uncharacterized protein</fullName>
    </submittedName>
</protein>
<sequence>MEAVYHYWIEEFLQQLSNEGVEGERLYQANEVGIQSTMDLLLNTPIDVNLPAGQSQVYRFTPTNTGTHKIFTGPYGGTGSSNDTVLELYSDANLTQRIAYNDDANGTSFSEIILGLTSGVSYYVKLRTYSASDAVHARLTATYVYVSPVTISLNTPIDVDIPQGEYKVYKFTPSTPDFYRIFTDYYGGSSSNGSGDTVLYLYSDENLTKLIGANDDYNGTSFSEIKREMPAGTSYYIKLMGYNGERVRTRITVTKAVRNFVDLQMNNPIDVSIPVYEYGYYRFTPAASGNYRIYTGLYGGTGQQYDTVLYLYSDATLLNRLTYNDDANSTPYSEIKWEMKAGVTYYIKLGGYAGGSVKARLSVGQLNSSYEYGYDDDGRLVNVLQNGIPVFQLVYDNNGNLLSKRRPSQ</sequence>
<dbReference type="KEGG" id="dru:Desru_2948"/>
<dbReference type="STRING" id="696281.Desru_2948"/>
<dbReference type="OrthoDB" id="9771173at2"/>
<reference evidence="2" key="1">
    <citation type="submission" date="2011-05" db="EMBL/GenBank/DDBJ databases">
        <title>Complete sequence of Desulfotomaculum ruminis DSM 2154.</title>
        <authorList>
            <person name="Lucas S."/>
            <person name="Copeland A."/>
            <person name="Lapidus A."/>
            <person name="Cheng J.-F."/>
            <person name="Goodwin L."/>
            <person name="Pitluck S."/>
            <person name="Lu M."/>
            <person name="Detter J.C."/>
            <person name="Han C."/>
            <person name="Tapia R."/>
            <person name="Land M."/>
            <person name="Hauser L."/>
            <person name="Kyrpides N."/>
            <person name="Ivanova N."/>
            <person name="Mikhailova N."/>
            <person name="Pagani I."/>
            <person name="Stams A.J.M."/>
            <person name="Plugge C.M."/>
            <person name="Muyzer G."/>
            <person name="Kuever J."/>
            <person name="Parshina S.N."/>
            <person name="Ivanova A.E."/>
            <person name="Nazina T.N."/>
            <person name="Brambilla E."/>
            <person name="Spring S."/>
            <person name="Klenk H.-P."/>
            <person name="Woyke T."/>
        </authorList>
    </citation>
    <scope>NUCLEOTIDE SEQUENCE [LARGE SCALE GENOMIC DNA]</scope>
    <source>
        <strain evidence="2">ATCC 23193 / DSM 2154 / NCIB 8452 / DL</strain>
    </source>
</reference>
<reference evidence="1 2" key="2">
    <citation type="journal article" date="2012" name="Stand. Genomic Sci.">
        <title>Complete genome sequence of the sulfate-reducing firmicute Desulfotomaculum ruminis type strain (DL(T)).</title>
        <authorList>
            <person name="Spring S."/>
            <person name="Visser M."/>
            <person name="Lu M."/>
            <person name="Copeland A."/>
            <person name="Lapidus A."/>
            <person name="Lucas S."/>
            <person name="Cheng J.F."/>
            <person name="Han C."/>
            <person name="Tapia R."/>
            <person name="Goodwin L.A."/>
            <person name="Pitluck S."/>
            <person name="Ivanova N."/>
            <person name="Land M."/>
            <person name="Hauser L."/>
            <person name="Larimer F."/>
            <person name="Rohde M."/>
            <person name="Goker M."/>
            <person name="Detter J.C."/>
            <person name="Kyrpides N.C."/>
            <person name="Woyke T."/>
            <person name="Schaap P.J."/>
            <person name="Plugge C.M."/>
            <person name="Muyzer G."/>
            <person name="Kuever J."/>
            <person name="Pereira I.A."/>
            <person name="Parshina S.N."/>
            <person name="Bernier-Latmani R."/>
            <person name="Stams A.J."/>
            <person name="Klenk H.P."/>
        </authorList>
    </citation>
    <scope>NUCLEOTIDE SEQUENCE [LARGE SCALE GENOMIC DNA]</scope>
    <source>
        <strain evidence="2">ATCC 23193 / DSM 2154 / NCIB 8452 / DL</strain>
    </source>
</reference>
<dbReference type="Gene3D" id="2.60.120.380">
    <property type="match status" value="3"/>
</dbReference>
<dbReference type="Proteomes" id="UP000009234">
    <property type="component" value="Chromosome"/>
</dbReference>
<keyword evidence="2" id="KW-1185">Reference proteome</keyword>
<accession>F6DT56</accession>
<gene>
    <name evidence="1" type="ordered locus">Desru_2948</name>
</gene>
<dbReference type="EMBL" id="CP002780">
    <property type="protein sequence ID" value="AEG61161.1"/>
    <property type="molecule type" value="Genomic_DNA"/>
</dbReference>
<dbReference type="eggNOG" id="ENOG50349NC">
    <property type="taxonomic scope" value="Bacteria"/>
</dbReference>
<dbReference type="HOGENOM" id="CLU_672187_0_0_9"/>
<dbReference type="RefSeq" id="WP_013842913.1">
    <property type="nucleotide sequence ID" value="NC_015589.1"/>
</dbReference>
<proteinExistence type="predicted"/>
<dbReference type="AlphaFoldDB" id="F6DT56"/>
<evidence type="ECO:0000313" key="1">
    <source>
        <dbReference type="EMBL" id="AEG61161.1"/>
    </source>
</evidence>
<evidence type="ECO:0000313" key="2">
    <source>
        <dbReference type="Proteomes" id="UP000009234"/>
    </source>
</evidence>
<organism evidence="1 2">
    <name type="scientific">Desulforamulus ruminis (strain ATCC 23193 / DSM 2154 / NCIMB 8452 / DL)</name>
    <name type="common">Desulfotomaculum ruminis</name>
    <dbReference type="NCBI Taxonomy" id="696281"/>
    <lineage>
        <taxon>Bacteria</taxon>
        <taxon>Bacillati</taxon>
        <taxon>Bacillota</taxon>
        <taxon>Clostridia</taxon>
        <taxon>Eubacteriales</taxon>
        <taxon>Peptococcaceae</taxon>
        <taxon>Desulforamulus</taxon>
    </lineage>
</organism>
<name>F6DT56_DESRL</name>